<feature type="transmembrane region" description="Helical" evidence="6">
    <location>
        <begin position="18"/>
        <end position="40"/>
    </location>
</feature>
<evidence type="ECO:0000256" key="4">
    <source>
        <dbReference type="ARBA" id="ARBA00022989"/>
    </source>
</evidence>
<evidence type="ECO:0000313" key="9">
    <source>
        <dbReference type="EMBL" id="KIO45858.1"/>
    </source>
</evidence>
<evidence type="ECO:0000256" key="5">
    <source>
        <dbReference type="ARBA" id="ARBA00023136"/>
    </source>
</evidence>
<evidence type="ECO:0000313" key="11">
    <source>
        <dbReference type="Proteomes" id="UP000031980"/>
    </source>
</evidence>
<dbReference type="Proteomes" id="UP000031980">
    <property type="component" value="Unassembled WGS sequence"/>
</dbReference>
<dbReference type="PANTHER" id="PTHR42709:SF6">
    <property type="entry name" value="UNDECAPRENYL PHOSPHATE TRANSPORTER A"/>
    <property type="match status" value="1"/>
</dbReference>
<evidence type="ECO:0000313" key="10">
    <source>
        <dbReference type="Proteomes" id="UP000031937"/>
    </source>
</evidence>
<protein>
    <submittedName>
        <fullName evidence="9">Membrane protein</fullName>
    </submittedName>
</protein>
<dbReference type="OrthoDB" id="9813426at2"/>
<dbReference type="PANTHER" id="PTHR42709">
    <property type="entry name" value="ALKALINE PHOSPHATASE LIKE PROTEIN"/>
    <property type="match status" value="1"/>
</dbReference>
<dbReference type="EMBL" id="JPIU01000037">
    <property type="protein sequence ID" value="KIO45858.1"/>
    <property type="molecule type" value="Genomic_DNA"/>
</dbReference>
<dbReference type="RefSeq" id="WP_041503882.1">
    <property type="nucleotide sequence ID" value="NZ_JPIT01000031.1"/>
</dbReference>
<organism evidence="9 11">
    <name type="scientific">Sanguibacteroides justesenii</name>
    <dbReference type="NCBI Taxonomy" id="1547597"/>
    <lineage>
        <taxon>Bacteria</taxon>
        <taxon>Pseudomonadati</taxon>
        <taxon>Bacteroidota</taxon>
        <taxon>Bacteroidia</taxon>
        <taxon>Bacteroidales</taxon>
        <taxon>Porphyromonadaceae</taxon>
        <taxon>Sanguibacteroides</taxon>
    </lineage>
</organism>
<feature type="domain" description="VTT" evidence="7">
    <location>
        <begin position="41"/>
        <end position="165"/>
    </location>
</feature>
<accession>A0A0C3MH78</accession>
<gene>
    <name evidence="9" type="ORF">BA92_05250</name>
    <name evidence="8" type="ORF">IE90_11300</name>
</gene>
<evidence type="ECO:0000256" key="3">
    <source>
        <dbReference type="ARBA" id="ARBA00022692"/>
    </source>
</evidence>
<dbReference type="Pfam" id="PF09335">
    <property type="entry name" value="VTT_dom"/>
    <property type="match status" value="1"/>
</dbReference>
<feature type="transmembrane region" description="Helical" evidence="6">
    <location>
        <begin position="52"/>
        <end position="75"/>
    </location>
</feature>
<proteinExistence type="predicted"/>
<dbReference type="AlphaFoldDB" id="A0A0C3MH78"/>
<comment type="caution">
    <text evidence="9">The sequence shown here is derived from an EMBL/GenBank/DDBJ whole genome shotgun (WGS) entry which is preliminary data.</text>
</comment>
<keyword evidence="11" id="KW-1185">Reference proteome</keyword>
<dbReference type="GO" id="GO:0005886">
    <property type="term" value="C:plasma membrane"/>
    <property type="evidence" value="ECO:0007669"/>
    <property type="project" value="UniProtKB-SubCell"/>
</dbReference>
<comment type="subcellular location">
    <subcellularLocation>
        <location evidence="1">Cell membrane</location>
        <topology evidence="1">Multi-pass membrane protein</topology>
    </subcellularLocation>
</comment>
<dbReference type="Proteomes" id="UP000031937">
    <property type="component" value="Unassembled WGS sequence"/>
</dbReference>
<dbReference type="InterPro" id="IPR032816">
    <property type="entry name" value="VTT_dom"/>
</dbReference>
<keyword evidence="2" id="KW-1003">Cell membrane</keyword>
<keyword evidence="3 6" id="KW-0812">Transmembrane</keyword>
<evidence type="ECO:0000256" key="6">
    <source>
        <dbReference type="SAM" id="Phobius"/>
    </source>
</evidence>
<name>A0A0C3MH78_9PORP</name>
<keyword evidence="4 6" id="KW-1133">Transmembrane helix</keyword>
<evidence type="ECO:0000259" key="7">
    <source>
        <dbReference type="Pfam" id="PF09335"/>
    </source>
</evidence>
<dbReference type="EMBL" id="JPIT01000031">
    <property type="protein sequence ID" value="KIO43694.1"/>
    <property type="molecule type" value="Genomic_DNA"/>
</dbReference>
<reference evidence="9 11" key="1">
    <citation type="submission" date="2014-07" db="EMBL/GenBank/DDBJ databases">
        <title>Porphyromonadaceae bacterium OUH 308042 = ATCC BAA-2681 = DSM 28342 draft genome.</title>
        <authorList>
            <person name="Sydenham T.V."/>
            <person name="Hasman H."/>
            <person name="Justensen U.S."/>
        </authorList>
    </citation>
    <scope>NUCLEOTIDE SEQUENCE [LARGE SCALE GENOMIC DNA]</scope>
    <source>
        <strain evidence="9 11">OUH 308042</strain>
    </source>
</reference>
<sequence>MTDGLQTILDWYLQNINYWSIIMCMTIESSILPFPAELIIPPAAWKAANGELNLIGIILTGSVGAVLGALLNYLLAYTLGRNFIYTFASTKFGKWCMISKEKIEQSEQYFLKYGNSSTFIGRLTPGVRSFISIPAGLVRMPLKSFIIYTFLGSCVWNTLLALAGYFLYSQQELLQHYFIELSIITLIIGIVFWGFLIIRGIRNKKNK</sequence>
<keyword evidence="5 6" id="KW-0472">Membrane</keyword>
<feature type="transmembrane region" description="Helical" evidence="6">
    <location>
        <begin position="174"/>
        <end position="198"/>
    </location>
</feature>
<feature type="transmembrane region" description="Helical" evidence="6">
    <location>
        <begin position="145"/>
        <end position="168"/>
    </location>
</feature>
<evidence type="ECO:0000256" key="1">
    <source>
        <dbReference type="ARBA" id="ARBA00004651"/>
    </source>
</evidence>
<evidence type="ECO:0000313" key="8">
    <source>
        <dbReference type="EMBL" id="KIO43694.1"/>
    </source>
</evidence>
<reference evidence="8 10" key="2">
    <citation type="submission" date="2014-07" db="EMBL/GenBank/DDBJ databases">
        <title>Porphyromonadaceae bacterium OUH 334697 = ATCC BAA-2682 = DSM 28341 draft genome.</title>
        <authorList>
            <person name="Sydenham T.V."/>
            <person name="Hasman H."/>
            <person name="Justesen U.S."/>
        </authorList>
    </citation>
    <scope>NUCLEOTIDE SEQUENCE [LARGE SCALE GENOMIC DNA]</scope>
    <source>
        <strain evidence="8 10">OUH 334697</strain>
    </source>
</reference>
<evidence type="ECO:0000256" key="2">
    <source>
        <dbReference type="ARBA" id="ARBA00022475"/>
    </source>
</evidence>
<dbReference type="InterPro" id="IPR051311">
    <property type="entry name" value="DedA_domain"/>
</dbReference>